<sequence>MYFLLVIVVSCLLAESKTALAAPDIRGRDLGAAGARDRAFHESARHESFARHASRLLPRQTAPLPVTTVAECDTYDGFFYITPGNYTWQLQCTTNYDGSIISQSDAASLAACIDACVQYNAATTSGACLGVNFNAANHAAAGLCTQYSDVQDLLLASEEGNVQDSALLILGPNGQIFATPQPEPTFSGAPSQPPSVDPVPTLTTSTLDVTSIAQPSVTTTQSTSSGAEGPTTTTTTIVTSTMLVVSCPVGASACLSSTSTSSASTMSVGPSLGSSTTSMGSGTSSSATLPNESTTTQAPLTTSPASSTSARARTTTRPGGVIVDAITTVTMVMPVTEYRVQIVEICAATPSSCSQSTVTSTSVGYRTEVSCTPSECSDIATGVTANAVFTGTCVIP</sequence>
<feature type="chain" id="PRO_5002255265" description="Apple domain-containing protein" evidence="2">
    <location>
        <begin position="22"/>
        <end position="396"/>
    </location>
</feature>
<organism evidence="3 4">
    <name type="scientific">Exophiala xenobiotica</name>
    <dbReference type="NCBI Taxonomy" id="348802"/>
    <lineage>
        <taxon>Eukaryota</taxon>
        <taxon>Fungi</taxon>
        <taxon>Dikarya</taxon>
        <taxon>Ascomycota</taxon>
        <taxon>Pezizomycotina</taxon>
        <taxon>Eurotiomycetes</taxon>
        <taxon>Chaetothyriomycetidae</taxon>
        <taxon>Chaetothyriales</taxon>
        <taxon>Herpotrichiellaceae</taxon>
        <taxon>Exophiala</taxon>
    </lineage>
</organism>
<evidence type="ECO:0008006" key="5">
    <source>
        <dbReference type="Google" id="ProtNLM"/>
    </source>
</evidence>
<feature type="region of interest" description="Disordered" evidence="1">
    <location>
        <begin position="258"/>
        <end position="316"/>
    </location>
</feature>
<dbReference type="Proteomes" id="UP000054342">
    <property type="component" value="Unassembled WGS sequence"/>
</dbReference>
<dbReference type="OrthoDB" id="4157274at2759"/>
<dbReference type="HOGENOM" id="CLU_754465_0_0_1"/>
<feature type="region of interest" description="Disordered" evidence="1">
    <location>
        <begin position="180"/>
        <end position="233"/>
    </location>
</feature>
<keyword evidence="4" id="KW-1185">Reference proteome</keyword>
<protein>
    <recommendedName>
        <fullName evidence="5">Apple domain-containing protein</fullName>
    </recommendedName>
</protein>
<reference evidence="3 4" key="1">
    <citation type="submission" date="2015-01" db="EMBL/GenBank/DDBJ databases">
        <title>The Genome Sequence of Exophiala xenobiotica CBS118157.</title>
        <authorList>
            <consortium name="The Broad Institute Genomics Platform"/>
            <person name="Cuomo C."/>
            <person name="de Hoog S."/>
            <person name="Gorbushina A."/>
            <person name="Stielow B."/>
            <person name="Teixiera M."/>
            <person name="Abouelleil A."/>
            <person name="Chapman S.B."/>
            <person name="Priest M."/>
            <person name="Young S.K."/>
            <person name="Wortman J."/>
            <person name="Nusbaum C."/>
            <person name="Birren B."/>
        </authorList>
    </citation>
    <scope>NUCLEOTIDE SEQUENCE [LARGE SCALE GENOMIC DNA]</scope>
    <source>
        <strain evidence="3 4">CBS 118157</strain>
    </source>
</reference>
<evidence type="ECO:0000256" key="2">
    <source>
        <dbReference type="SAM" id="SignalP"/>
    </source>
</evidence>
<evidence type="ECO:0000313" key="3">
    <source>
        <dbReference type="EMBL" id="KIW50372.1"/>
    </source>
</evidence>
<evidence type="ECO:0000256" key="1">
    <source>
        <dbReference type="SAM" id="MobiDB-lite"/>
    </source>
</evidence>
<evidence type="ECO:0000313" key="4">
    <source>
        <dbReference type="Proteomes" id="UP000054342"/>
    </source>
</evidence>
<proteinExistence type="predicted"/>
<dbReference type="AlphaFoldDB" id="A0A0D2CKK9"/>
<keyword evidence="2" id="KW-0732">Signal</keyword>
<feature type="compositionally biased region" description="Low complexity" evidence="1">
    <location>
        <begin position="216"/>
        <end position="233"/>
    </location>
</feature>
<name>A0A0D2CKK9_9EURO</name>
<dbReference type="EMBL" id="KN847323">
    <property type="protein sequence ID" value="KIW50372.1"/>
    <property type="molecule type" value="Genomic_DNA"/>
</dbReference>
<feature type="compositionally biased region" description="Polar residues" evidence="1">
    <location>
        <begin position="201"/>
        <end position="215"/>
    </location>
</feature>
<dbReference type="RefSeq" id="XP_013310956.1">
    <property type="nucleotide sequence ID" value="XM_013455502.1"/>
</dbReference>
<accession>A0A0D2CKK9</accession>
<feature type="signal peptide" evidence="2">
    <location>
        <begin position="1"/>
        <end position="21"/>
    </location>
</feature>
<dbReference type="GeneID" id="25333874"/>
<gene>
    <name evidence="3" type="ORF">PV05_11966</name>
</gene>